<sequence precursor="true">MQCKHRPSFCLSLCASAFLMACCQAIWIQQAQAAATEEASRISKLVDSAVGFLVAAQDDDGSFSKDAGTGVTSLVATALLRNGYSPEEPLVAKSLAYLRQFVQPDGGIYQPGSTHRNYETCIAVVAFHEANTDGKYDKLIANAESFIKGEQWDQAEGIEPSQEAYGGSGYGSHSRPDLSNTSFLIDTLHTLGRGDDDPAIQRALIFVSRCQNLATKYNDTKYADLNPDGGFYYTIAAGGSSQAGSEEDGGLRSYGSMTYAGLKSMIFAGVKANDPRVKAAFEWAQKNYTLGENPGMGDSGLFYYYHTFAKSLDAIGEQEFVDDSGKSHDWREELVAEFAERQQPDGSWVNSNVRWLEGDPNLVTGYALLALSYCR</sequence>
<dbReference type="InterPro" id="IPR008930">
    <property type="entry name" value="Terpenoid_cyclase/PrenylTrfase"/>
</dbReference>
<comment type="caution">
    <text evidence="3">The sequence shown here is derived from an EMBL/GenBank/DDBJ whole genome shotgun (WGS) entry which is preliminary data.</text>
</comment>
<dbReference type="Pfam" id="PF13243">
    <property type="entry name" value="SQHop_cyclase_C"/>
    <property type="match status" value="1"/>
</dbReference>
<evidence type="ECO:0000259" key="2">
    <source>
        <dbReference type="Pfam" id="PF13243"/>
    </source>
</evidence>
<evidence type="ECO:0000313" key="3">
    <source>
        <dbReference type="EMBL" id="TWU29311.1"/>
    </source>
</evidence>
<gene>
    <name evidence="3" type="ORF">Pla144_00870</name>
</gene>
<dbReference type="Proteomes" id="UP000318437">
    <property type="component" value="Unassembled WGS sequence"/>
</dbReference>
<dbReference type="AlphaFoldDB" id="A0A5C6D0N8"/>
<name>A0A5C6D0N8_9BACT</name>
<keyword evidence="1" id="KW-0732">Signal</keyword>
<feature type="chain" id="PRO_5023060287" description="Squalene cyclase C-terminal domain-containing protein" evidence="1">
    <location>
        <begin position="34"/>
        <end position="375"/>
    </location>
</feature>
<accession>A0A5C6D0N8</accession>
<keyword evidence="4" id="KW-1185">Reference proteome</keyword>
<dbReference type="OrthoDB" id="179940at2"/>
<proteinExistence type="predicted"/>
<dbReference type="CDD" id="cd00688">
    <property type="entry name" value="ISOPREN_C2_like"/>
    <property type="match status" value="1"/>
</dbReference>
<evidence type="ECO:0000313" key="4">
    <source>
        <dbReference type="Proteomes" id="UP000318437"/>
    </source>
</evidence>
<protein>
    <recommendedName>
        <fullName evidence="2">Squalene cyclase C-terminal domain-containing protein</fullName>
    </recommendedName>
</protein>
<reference evidence="3 4" key="1">
    <citation type="submission" date="2019-02" db="EMBL/GenBank/DDBJ databases">
        <title>Deep-cultivation of Planctomycetes and their phenomic and genomic characterization uncovers novel biology.</title>
        <authorList>
            <person name="Wiegand S."/>
            <person name="Jogler M."/>
            <person name="Boedeker C."/>
            <person name="Pinto D."/>
            <person name="Vollmers J."/>
            <person name="Rivas-Marin E."/>
            <person name="Kohn T."/>
            <person name="Peeters S.H."/>
            <person name="Heuer A."/>
            <person name="Rast P."/>
            <person name="Oberbeckmann S."/>
            <person name="Bunk B."/>
            <person name="Jeske O."/>
            <person name="Meyerdierks A."/>
            <person name="Storesund J.E."/>
            <person name="Kallscheuer N."/>
            <person name="Luecker S."/>
            <person name="Lage O.M."/>
            <person name="Pohl T."/>
            <person name="Merkel B.J."/>
            <person name="Hornburger P."/>
            <person name="Mueller R.-W."/>
            <person name="Bruemmer F."/>
            <person name="Labrenz M."/>
            <person name="Spormann A.M."/>
            <person name="Op Den Camp H."/>
            <person name="Overmann J."/>
            <person name="Amann R."/>
            <person name="Jetten M.S.M."/>
            <person name="Mascher T."/>
            <person name="Medema M.H."/>
            <person name="Devos D.P."/>
            <person name="Kaster A.-K."/>
            <person name="Ovreas L."/>
            <person name="Rohde M."/>
            <person name="Galperin M.Y."/>
            <person name="Jogler C."/>
        </authorList>
    </citation>
    <scope>NUCLEOTIDE SEQUENCE [LARGE SCALE GENOMIC DNA]</scope>
    <source>
        <strain evidence="3 4">Pla144</strain>
    </source>
</reference>
<dbReference type="SUPFAM" id="SSF48239">
    <property type="entry name" value="Terpenoid cyclases/Protein prenyltransferases"/>
    <property type="match status" value="1"/>
</dbReference>
<feature type="domain" description="Squalene cyclase C-terminal" evidence="2">
    <location>
        <begin position="68"/>
        <end position="224"/>
    </location>
</feature>
<dbReference type="EMBL" id="SJPS01000001">
    <property type="protein sequence ID" value="TWU29311.1"/>
    <property type="molecule type" value="Genomic_DNA"/>
</dbReference>
<evidence type="ECO:0000256" key="1">
    <source>
        <dbReference type="SAM" id="SignalP"/>
    </source>
</evidence>
<dbReference type="Gene3D" id="1.50.10.20">
    <property type="match status" value="2"/>
</dbReference>
<dbReference type="PROSITE" id="PS51257">
    <property type="entry name" value="PROKAR_LIPOPROTEIN"/>
    <property type="match status" value="1"/>
</dbReference>
<feature type="signal peptide" evidence="1">
    <location>
        <begin position="1"/>
        <end position="33"/>
    </location>
</feature>
<dbReference type="InterPro" id="IPR032696">
    <property type="entry name" value="SQ_cyclase_C"/>
</dbReference>
<organism evidence="3 4">
    <name type="scientific">Bythopirellula polymerisocia</name>
    <dbReference type="NCBI Taxonomy" id="2528003"/>
    <lineage>
        <taxon>Bacteria</taxon>
        <taxon>Pseudomonadati</taxon>
        <taxon>Planctomycetota</taxon>
        <taxon>Planctomycetia</taxon>
        <taxon>Pirellulales</taxon>
        <taxon>Lacipirellulaceae</taxon>
        <taxon>Bythopirellula</taxon>
    </lineage>
</organism>